<feature type="domain" description="Galactosyltransferase N-terminal" evidence="12">
    <location>
        <begin position="13"/>
        <end position="118"/>
    </location>
</feature>
<dbReference type="AlphaFoldDB" id="A7RHV5"/>
<dbReference type="STRING" id="45351.A7RHV5"/>
<comment type="pathway">
    <text evidence="2">Protein modification; protein glycosylation.</text>
</comment>
<dbReference type="PANTHER" id="PTHR19300">
    <property type="entry name" value="BETA-1,4-GALACTOSYLTRANSFERASE"/>
    <property type="match status" value="1"/>
</dbReference>
<gene>
    <name evidence="13" type="ORF">NEMVEDRAFT_v1g178089</name>
</gene>
<dbReference type="InterPro" id="IPR027995">
    <property type="entry name" value="Galactosyl_T_N"/>
</dbReference>
<dbReference type="FunCoup" id="A7RHV5">
    <property type="interactions" value="11"/>
</dbReference>
<keyword evidence="7" id="KW-0735">Signal-anchor</keyword>
<keyword evidence="14" id="KW-1185">Reference proteome</keyword>
<dbReference type="Pfam" id="PF02709">
    <property type="entry name" value="Glyco_transf_7C"/>
    <property type="match status" value="1"/>
</dbReference>
<keyword evidence="9" id="KW-0472">Membrane</keyword>
<evidence type="ECO:0000256" key="7">
    <source>
        <dbReference type="ARBA" id="ARBA00022968"/>
    </source>
</evidence>
<dbReference type="KEGG" id="nve:5521186"/>
<evidence type="ECO:0000256" key="8">
    <source>
        <dbReference type="ARBA" id="ARBA00022989"/>
    </source>
</evidence>
<dbReference type="InterPro" id="IPR003859">
    <property type="entry name" value="Galactosyl_T"/>
</dbReference>
<keyword evidence="8" id="KW-1133">Transmembrane helix</keyword>
<comment type="subcellular location">
    <subcellularLocation>
        <location evidence="1">Membrane</location>
        <topology evidence="1">Single-pass type II membrane protein</topology>
    </subcellularLocation>
</comment>
<dbReference type="GO" id="GO:0016020">
    <property type="term" value="C:membrane"/>
    <property type="evidence" value="ECO:0007669"/>
    <property type="project" value="UniProtKB-SubCell"/>
</dbReference>
<sequence length="256" mass="29981">MEELEKHFSEKFGGWVKKGGAWKPTECKARTKVALIVPFRKRYEQLGIFVRHMHPMLKRQNVEYRIIIVEQSGDTPFNRAILFNIGYKESLKFNNFDCFIFHDVDLIPEDDRNEYSCPTSPRHMSAAVDKFNYHLPYASIFGGAGSFKRKDFEEINGFSNKFWGWGGEDDDLYQRITAKGFHLTRPSLQIGRYKMVRTHHHQSSKADPNRFALLQNPVERMPRDGLNTLAYKLLEVKEESLYTIITIHVDKTMVKR</sequence>
<name>A7RHV5_NEMVE</name>
<dbReference type="HOGENOM" id="CLU_044391_1_4_1"/>
<dbReference type="Proteomes" id="UP000001593">
    <property type="component" value="Unassembled WGS sequence"/>
</dbReference>
<evidence type="ECO:0000256" key="3">
    <source>
        <dbReference type="ARBA" id="ARBA00005735"/>
    </source>
</evidence>
<keyword evidence="5" id="KW-0808">Transferase</keyword>
<dbReference type="SUPFAM" id="SSF53448">
    <property type="entry name" value="Nucleotide-diphospho-sugar transferases"/>
    <property type="match status" value="1"/>
</dbReference>
<dbReference type="OrthoDB" id="10016069at2759"/>
<evidence type="ECO:0000256" key="6">
    <source>
        <dbReference type="ARBA" id="ARBA00022692"/>
    </source>
</evidence>
<dbReference type="CDD" id="cd00899">
    <property type="entry name" value="b4GalT"/>
    <property type="match status" value="1"/>
</dbReference>
<accession>A7RHV5</accession>
<evidence type="ECO:0000256" key="4">
    <source>
        <dbReference type="ARBA" id="ARBA00022676"/>
    </source>
</evidence>
<reference evidence="13 14" key="1">
    <citation type="journal article" date="2007" name="Science">
        <title>Sea anemone genome reveals ancestral eumetazoan gene repertoire and genomic organization.</title>
        <authorList>
            <person name="Putnam N.H."/>
            <person name="Srivastava M."/>
            <person name="Hellsten U."/>
            <person name="Dirks B."/>
            <person name="Chapman J."/>
            <person name="Salamov A."/>
            <person name="Terry A."/>
            <person name="Shapiro H."/>
            <person name="Lindquist E."/>
            <person name="Kapitonov V.V."/>
            <person name="Jurka J."/>
            <person name="Genikhovich G."/>
            <person name="Grigoriev I.V."/>
            <person name="Lucas S.M."/>
            <person name="Steele R.E."/>
            <person name="Finnerty J.R."/>
            <person name="Technau U."/>
            <person name="Martindale M.Q."/>
            <person name="Rokhsar D.S."/>
        </authorList>
    </citation>
    <scope>NUCLEOTIDE SEQUENCE [LARGE SCALE GENOMIC DNA]</scope>
    <source>
        <strain evidence="14">CH2 X CH6</strain>
    </source>
</reference>
<evidence type="ECO:0000313" key="13">
    <source>
        <dbReference type="EMBL" id="EDO48920.1"/>
    </source>
</evidence>
<dbReference type="InterPro" id="IPR029044">
    <property type="entry name" value="Nucleotide-diphossugar_trans"/>
</dbReference>
<proteinExistence type="inferred from homology"/>
<keyword evidence="10" id="KW-0325">Glycoprotein</keyword>
<dbReference type="Gene3D" id="3.90.550.10">
    <property type="entry name" value="Spore Coat Polysaccharide Biosynthesis Protein SpsA, Chain A"/>
    <property type="match status" value="1"/>
</dbReference>
<evidence type="ECO:0000256" key="9">
    <source>
        <dbReference type="ARBA" id="ARBA00023136"/>
    </source>
</evidence>
<dbReference type="InParanoid" id="A7RHV5"/>
<dbReference type="EMBL" id="DS469511">
    <property type="protein sequence ID" value="EDO48920.1"/>
    <property type="molecule type" value="Genomic_DNA"/>
</dbReference>
<dbReference type="OMA" id="CPDHSPL"/>
<evidence type="ECO:0000256" key="1">
    <source>
        <dbReference type="ARBA" id="ARBA00004606"/>
    </source>
</evidence>
<keyword evidence="4" id="KW-0328">Glycosyltransferase</keyword>
<evidence type="ECO:0000259" key="12">
    <source>
        <dbReference type="Pfam" id="PF13733"/>
    </source>
</evidence>
<evidence type="ECO:0008006" key="15">
    <source>
        <dbReference type="Google" id="ProtNLM"/>
    </source>
</evidence>
<dbReference type="Pfam" id="PF13733">
    <property type="entry name" value="Glyco_transf_7N"/>
    <property type="match status" value="1"/>
</dbReference>
<dbReference type="eggNOG" id="KOG3916">
    <property type="taxonomic scope" value="Eukaryota"/>
</dbReference>
<dbReference type="PANTHER" id="PTHR19300:SF57">
    <property type="entry name" value="BETA-1,4-N-ACETYLGALACTOSAMINYLTRANSFERASE"/>
    <property type="match status" value="1"/>
</dbReference>
<dbReference type="PhylomeDB" id="A7RHV5"/>
<comment type="similarity">
    <text evidence="3">Belongs to the glycosyltransferase 7 family.</text>
</comment>
<evidence type="ECO:0000256" key="2">
    <source>
        <dbReference type="ARBA" id="ARBA00004922"/>
    </source>
</evidence>
<protein>
    <recommendedName>
        <fullName evidence="15">Beta-1,4-N-acetylgalactosaminyltransferase bre-4</fullName>
    </recommendedName>
</protein>
<feature type="domain" description="Galactosyltransferase C-terminal" evidence="11">
    <location>
        <begin position="122"/>
        <end position="199"/>
    </location>
</feature>
<dbReference type="GO" id="GO:0005975">
    <property type="term" value="P:carbohydrate metabolic process"/>
    <property type="evidence" value="ECO:0007669"/>
    <property type="project" value="InterPro"/>
</dbReference>
<keyword evidence="6" id="KW-0812">Transmembrane</keyword>
<dbReference type="UniPathway" id="UPA00378"/>
<dbReference type="InterPro" id="IPR027791">
    <property type="entry name" value="Galactosyl_T_C"/>
</dbReference>
<evidence type="ECO:0000256" key="5">
    <source>
        <dbReference type="ARBA" id="ARBA00022679"/>
    </source>
</evidence>
<organism evidence="13 14">
    <name type="scientific">Nematostella vectensis</name>
    <name type="common">Starlet sea anemone</name>
    <dbReference type="NCBI Taxonomy" id="45351"/>
    <lineage>
        <taxon>Eukaryota</taxon>
        <taxon>Metazoa</taxon>
        <taxon>Cnidaria</taxon>
        <taxon>Anthozoa</taxon>
        <taxon>Hexacorallia</taxon>
        <taxon>Actiniaria</taxon>
        <taxon>Edwardsiidae</taxon>
        <taxon>Nematostella</taxon>
    </lineage>
</organism>
<dbReference type="GO" id="GO:0005794">
    <property type="term" value="C:Golgi apparatus"/>
    <property type="evidence" value="ECO:0000318"/>
    <property type="project" value="GO_Central"/>
</dbReference>
<dbReference type="PRINTS" id="PR02050">
    <property type="entry name" value="B14GALTRFASE"/>
</dbReference>
<evidence type="ECO:0000313" key="14">
    <source>
        <dbReference type="Proteomes" id="UP000001593"/>
    </source>
</evidence>
<dbReference type="GO" id="GO:0008378">
    <property type="term" value="F:galactosyltransferase activity"/>
    <property type="evidence" value="ECO:0000318"/>
    <property type="project" value="GO_Central"/>
</dbReference>
<evidence type="ECO:0000259" key="11">
    <source>
        <dbReference type="Pfam" id="PF02709"/>
    </source>
</evidence>
<evidence type="ECO:0000256" key="10">
    <source>
        <dbReference type="ARBA" id="ARBA00023180"/>
    </source>
</evidence>